<gene>
    <name evidence="5" type="primary">LOC116308313</name>
</gene>
<keyword evidence="2" id="KW-0732">Signal</keyword>
<protein>
    <submittedName>
        <fullName evidence="5">Uncharacterized protein LOC116308313</fullName>
    </submittedName>
</protein>
<evidence type="ECO:0000259" key="3">
    <source>
        <dbReference type="PROSITE" id="PS51465"/>
    </source>
</evidence>
<dbReference type="Pfam" id="PF07648">
    <property type="entry name" value="Kazal_2"/>
    <property type="match status" value="1"/>
</dbReference>
<name>A0A6P8JDL0_ACTTE</name>
<feature type="region of interest" description="Disordered" evidence="1">
    <location>
        <begin position="122"/>
        <end position="152"/>
    </location>
</feature>
<evidence type="ECO:0000313" key="5">
    <source>
        <dbReference type="RefSeq" id="XP_031574565.1"/>
    </source>
</evidence>
<dbReference type="KEGG" id="aten:116308313"/>
<dbReference type="InParanoid" id="A0A6P8JDL0"/>
<dbReference type="RefSeq" id="XP_031574565.1">
    <property type="nucleotide sequence ID" value="XM_031718705.1"/>
</dbReference>
<feature type="signal peptide" evidence="2">
    <location>
        <begin position="1"/>
        <end position="23"/>
    </location>
</feature>
<proteinExistence type="predicted"/>
<keyword evidence="4" id="KW-1185">Reference proteome</keyword>
<dbReference type="PROSITE" id="PS51465">
    <property type="entry name" value="KAZAL_2"/>
    <property type="match status" value="1"/>
</dbReference>
<organism evidence="4 5">
    <name type="scientific">Actinia tenebrosa</name>
    <name type="common">Australian red waratah sea anemone</name>
    <dbReference type="NCBI Taxonomy" id="6105"/>
    <lineage>
        <taxon>Eukaryota</taxon>
        <taxon>Metazoa</taxon>
        <taxon>Cnidaria</taxon>
        <taxon>Anthozoa</taxon>
        <taxon>Hexacorallia</taxon>
        <taxon>Actiniaria</taxon>
        <taxon>Actiniidae</taxon>
        <taxon>Actinia</taxon>
    </lineage>
</organism>
<dbReference type="InterPro" id="IPR036058">
    <property type="entry name" value="Kazal_dom_sf"/>
</dbReference>
<dbReference type="CDD" id="cd00104">
    <property type="entry name" value="KAZAL_FS"/>
    <property type="match status" value="1"/>
</dbReference>
<dbReference type="InterPro" id="IPR002350">
    <property type="entry name" value="Kazal_dom"/>
</dbReference>
<evidence type="ECO:0000256" key="2">
    <source>
        <dbReference type="SAM" id="SignalP"/>
    </source>
</evidence>
<dbReference type="AlphaFoldDB" id="A0A6P8JDL0"/>
<dbReference type="OrthoDB" id="126772at2759"/>
<dbReference type="Proteomes" id="UP000515163">
    <property type="component" value="Unplaced"/>
</dbReference>
<reference evidence="5" key="1">
    <citation type="submission" date="2025-08" db="UniProtKB">
        <authorList>
            <consortium name="RefSeq"/>
        </authorList>
    </citation>
    <scope>IDENTIFICATION</scope>
    <source>
        <tissue evidence="5">Tentacle</tissue>
    </source>
</reference>
<feature type="domain" description="Kazal-like" evidence="3">
    <location>
        <begin position="32"/>
        <end position="93"/>
    </location>
</feature>
<accession>A0A6P8JDL0</accession>
<sequence>MWTSRGTWFLALWLFVLISAVRSWGHQTKWGEKAPPGCKACPANKEGLFDTPICGTNGIAYKNYCYLELRNCIAKKLKKPLVSPSKQPSACGLETKIYSSFGGTGPFGKKKREISDIMEEFREREDNTRIPGFSHGTQRSHGSMTDFHKQYE</sequence>
<dbReference type="Gene3D" id="3.30.60.30">
    <property type="match status" value="1"/>
</dbReference>
<dbReference type="GeneID" id="116308313"/>
<evidence type="ECO:0000256" key="1">
    <source>
        <dbReference type="SAM" id="MobiDB-lite"/>
    </source>
</evidence>
<dbReference type="SUPFAM" id="SSF100895">
    <property type="entry name" value="Kazal-type serine protease inhibitors"/>
    <property type="match status" value="1"/>
</dbReference>
<feature type="chain" id="PRO_5028110097" evidence="2">
    <location>
        <begin position="24"/>
        <end position="152"/>
    </location>
</feature>
<evidence type="ECO:0000313" key="4">
    <source>
        <dbReference type="Proteomes" id="UP000515163"/>
    </source>
</evidence>